<comment type="similarity">
    <text evidence="2">Belongs to the small GTPase superfamily. Rab family.</text>
</comment>
<name>A0A9P0FIR6_BRAAE</name>
<keyword evidence="10" id="KW-0342">GTP-binding</keyword>
<comment type="catalytic activity">
    <reaction evidence="13">
        <text>GTP + H2O = GDP + phosphate + H(+)</text>
        <dbReference type="Rhea" id="RHEA:19669"/>
        <dbReference type="ChEBI" id="CHEBI:15377"/>
        <dbReference type="ChEBI" id="CHEBI:15378"/>
        <dbReference type="ChEBI" id="CHEBI:37565"/>
        <dbReference type="ChEBI" id="CHEBI:43474"/>
        <dbReference type="ChEBI" id="CHEBI:58189"/>
        <dbReference type="EC" id="3.6.5.2"/>
    </reaction>
    <physiologicalReaction direction="left-to-right" evidence="13">
        <dbReference type="Rhea" id="RHEA:19670"/>
    </physiologicalReaction>
</comment>
<dbReference type="InterPro" id="IPR027417">
    <property type="entry name" value="P-loop_NTPase"/>
</dbReference>
<evidence type="ECO:0000256" key="9">
    <source>
        <dbReference type="ARBA" id="ARBA00022927"/>
    </source>
</evidence>
<dbReference type="GO" id="GO:0005525">
    <property type="term" value="F:GTP binding"/>
    <property type="evidence" value="ECO:0007669"/>
    <property type="project" value="UniProtKB-KW"/>
</dbReference>
<keyword evidence="8" id="KW-0460">Magnesium</keyword>
<dbReference type="GO" id="GO:0003925">
    <property type="term" value="F:G protein activity"/>
    <property type="evidence" value="ECO:0007669"/>
    <property type="project" value="UniProtKB-EC"/>
</dbReference>
<dbReference type="Proteomes" id="UP001154078">
    <property type="component" value="Chromosome 4"/>
</dbReference>
<dbReference type="SUPFAM" id="SSF52540">
    <property type="entry name" value="P-loop containing nucleoside triphosphate hydrolases"/>
    <property type="match status" value="1"/>
</dbReference>
<comment type="cofactor">
    <cofactor evidence="1">
        <name>Mg(2+)</name>
        <dbReference type="ChEBI" id="CHEBI:18420"/>
    </cofactor>
</comment>
<evidence type="ECO:0000256" key="11">
    <source>
        <dbReference type="ARBA" id="ARBA00023288"/>
    </source>
</evidence>
<keyword evidence="12" id="KW-0636">Prenylation</keyword>
<dbReference type="PANTHER" id="PTHR47978">
    <property type="match status" value="1"/>
</dbReference>
<dbReference type="AlphaFoldDB" id="A0A9P0FIR6"/>
<evidence type="ECO:0000256" key="6">
    <source>
        <dbReference type="ARBA" id="ARBA00022741"/>
    </source>
</evidence>
<evidence type="ECO:0000313" key="15">
    <source>
        <dbReference type="EMBL" id="CAH0555966.1"/>
    </source>
</evidence>
<dbReference type="EMBL" id="OV121135">
    <property type="protein sequence ID" value="CAH0555966.1"/>
    <property type="molecule type" value="Genomic_DNA"/>
</dbReference>
<evidence type="ECO:0000256" key="7">
    <source>
        <dbReference type="ARBA" id="ARBA00022801"/>
    </source>
</evidence>
<keyword evidence="9" id="KW-0653">Protein transport</keyword>
<sequence>MATAAASEEIDDDVFETQEEVNSKLKVSGKAVQEKSNTPSPTGYRGYQPPAEVIRLCQTDVIEDNEQIVHKTILLGDSGVGKTSLLVKFDTGKFQSGNFSATVGIGFTNKVVSVDQTRVKLQIWDTAGQERFRSVTHAYYRDAHALLLLYDVTNKTSFDNIRAWLGEIREYAQDDVVIMLLGNKADCGSNRAVRREEGERLAREYNVTFMETSAKSGQNVELAFLAIARELKYRQTGQRDPNRFNVQDYVREQTNKTQAQCPNCNT</sequence>
<dbReference type="InterPro" id="IPR001806">
    <property type="entry name" value="Small_GTPase"/>
</dbReference>
<dbReference type="EC" id="3.6.5.2" evidence="3"/>
<evidence type="ECO:0000256" key="14">
    <source>
        <dbReference type="SAM" id="MobiDB-lite"/>
    </source>
</evidence>
<evidence type="ECO:0000256" key="12">
    <source>
        <dbReference type="ARBA" id="ARBA00023289"/>
    </source>
</evidence>
<accession>A0A9P0FIR6</accession>
<protein>
    <recommendedName>
        <fullName evidence="3">small monomeric GTPase</fullName>
        <ecNumber evidence="3">3.6.5.2</ecNumber>
    </recommendedName>
</protein>
<dbReference type="Pfam" id="PF00071">
    <property type="entry name" value="Ras"/>
    <property type="match status" value="1"/>
</dbReference>
<dbReference type="SMART" id="SM00173">
    <property type="entry name" value="RAS"/>
    <property type="match status" value="1"/>
</dbReference>
<dbReference type="SMART" id="SM00175">
    <property type="entry name" value="RAB"/>
    <property type="match status" value="1"/>
</dbReference>
<dbReference type="PROSITE" id="PS51419">
    <property type="entry name" value="RAB"/>
    <property type="match status" value="1"/>
</dbReference>
<dbReference type="InterPro" id="IPR005225">
    <property type="entry name" value="Small_GTP-bd"/>
</dbReference>
<dbReference type="Gene3D" id="3.40.50.300">
    <property type="entry name" value="P-loop containing nucleotide triphosphate hydrolases"/>
    <property type="match status" value="1"/>
</dbReference>
<keyword evidence="7" id="KW-0378">Hydrolase</keyword>
<organism evidence="15 16">
    <name type="scientific">Brassicogethes aeneus</name>
    <name type="common">Rape pollen beetle</name>
    <name type="synonym">Meligethes aeneus</name>
    <dbReference type="NCBI Taxonomy" id="1431903"/>
    <lineage>
        <taxon>Eukaryota</taxon>
        <taxon>Metazoa</taxon>
        <taxon>Ecdysozoa</taxon>
        <taxon>Arthropoda</taxon>
        <taxon>Hexapoda</taxon>
        <taxon>Insecta</taxon>
        <taxon>Pterygota</taxon>
        <taxon>Neoptera</taxon>
        <taxon>Endopterygota</taxon>
        <taxon>Coleoptera</taxon>
        <taxon>Polyphaga</taxon>
        <taxon>Cucujiformia</taxon>
        <taxon>Nitidulidae</taxon>
        <taxon>Meligethinae</taxon>
        <taxon>Brassicogethes</taxon>
    </lineage>
</organism>
<proteinExistence type="inferred from homology"/>
<evidence type="ECO:0000256" key="2">
    <source>
        <dbReference type="ARBA" id="ARBA00006270"/>
    </source>
</evidence>
<dbReference type="NCBIfam" id="TIGR00231">
    <property type="entry name" value="small_GTP"/>
    <property type="match status" value="1"/>
</dbReference>
<dbReference type="CDD" id="cd04112">
    <property type="entry name" value="Rab26"/>
    <property type="match status" value="1"/>
</dbReference>
<dbReference type="GO" id="GO:0046872">
    <property type="term" value="F:metal ion binding"/>
    <property type="evidence" value="ECO:0007669"/>
    <property type="project" value="UniProtKB-KW"/>
</dbReference>
<keyword evidence="4" id="KW-0813">Transport</keyword>
<dbReference type="PROSITE" id="PS51420">
    <property type="entry name" value="RHO"/>
    <property type="match status" value="1"/>
</dbReference>
<dbReference type="PRINTS" id="PR00449">
    <property type="entry name" value="RASTRNSFRMNG"/>
</dbReference>
<evidence type="ECO:0000256" key="4">
    <source>
        <dbReference type="ARBA" id="ARBA00022448"/>
    </source>
</evidence>
<gene>
    <name evidence="15" type="ORF">MELIAE_LOCUS7195</name>
</gene>
<evidence type="ECO:0000256" key="5">
    <source>
        <dbReference type="ARBA" id="ARBA00022723"/>
    </source>
</evidence>
<keyword evidence="5" id="KW-0479">Metal-binding</keyword>
<evidence type="ECO:0000256" key="3">
    <source>
        <dbReference type="ARBA" id="ARBA00011984"/>
    </source>
</evidence>
<evidence type="ECO:0000256" key="1">
    <source>
        <dbReference type="ARBA" id="ARBA00001946"/>
    </source>
</evidence>
<evidence type="ECO:0000256" key="8">
    <source>
        <dbReference type="ARBA" id="ARBA00022842"/>
    </source>
</evidence>
<feature type="region of interest" description="Disordered" evidence="14">
    <location>
        <begin position="24"/>
        <end position="47"/>
    </location>
</feature>
<dbReference type="GO" id="GO:0015031">
    <property type="term" value="P:protein transport"/>
    <property type="evidence" value="ECO:0007669"/>
    <property type="project" value="UniProtKB-KW"/>
</dbReference>
<keyword evidence="11" id="KW-0449">Lipoprotein</keyword>
<dbReference type="OrthoDB" id="9989112at2759"/>
<evidence type="ECO:0000313" key="16">
    <source>
        <dbReference type="Proteomes" id="UP001154078"/>
    </source>
</evidence>
<dbReference type="FunFam" id="3.40.50.300:FF:000459">
    <property type="entry name" value="ras-related protein Rab-37 isoform X1"/>
    <property type="match status" value="1"/>
</dbReference>
<keyword evidence="6" id="KW-0547">Nucleotide-binding</keyword>
<keyword evidence="16" id="KW-1185">Reference proteome</keyword>
<evidence type="ECO:0000256" key="10">
    <source>
        <dbReference type="ARBA" id="ARBA00023134"/>
    </source>
</evidence>
<evidence type="ECO:0000256" key="13">
    <source>
        <dbReference type="ARBA" id="ARBA00047660"/>
    </source>
</evidence>
<dbReference type="SMART" id="SM00177">
    <property type="entry name" value="ARF"/>
    <property type="match status" value="1"/>
</dbReference>
<dbReference type="PROSITE" id="PS51421">
    <property type="entry name" value="RAS"/>
    <property type="match status" value="1"/>
</dbReference>
<dbReference type="SMART" id="SM00176">
    <property type="entry name" value="RAN"/>
    <property type="match status" value="1"/>
</dbReference>
<reference evidence="15" key="1">
    <citation type="submission" date="2021-12" db="EMBL/GenBank/DDBJ databases">
        <authorList>
            <person name="King R."/>
        </authorList>
    </citation>
    <scope>NUCLEOTIDE SEQUENCE</scope>
</reference>
<dbReference type="SMART" id="SM00174">
    <property type="entry name" value="RHO"/>
    <property type="match status" value="1"/>
</dbReference>